<name>D7FQY7_ECTSI</name>
<feature type="signal peptide" evidence="2">
    <location>
        <begin position="1"/>
        <end position="19"/>
    </location>
</feature>
<feature type="chain" id="PRO_5003095791" evidence="2">
    <location>
        <begin position="20"/>
        <end position="317"/>
    </location>
</feature>
<dbReference type="PROSITE" id="PS50127">
    <property type="entry name" value="UBC_2"/>
    <property type="match status" value="1"/>
</dbReference>
<dbReference type="AlphaFoldDB" id="D7FQY7"/>
<dbReference type="CDD" id="cd23808">
    <property type="entry name" value="UBCc_UBE2W"/>
    <property type="match status" value="1"/>
</dbReference>
<dbReference type="InterPro" id="IPR050113">
    <property type="entry name" value="Ub_conjugating_enzyme"/>
</dbReference>
<feature type="domain" description="UBC core" evidence="3">
    <location>
        <begin position="172"/>
        <end position="317"/>
    </location>
</feature>
<dbReference type="Pfam" id="PF00179">
    <property type="entry name" value="UQ_con"/>
    <property type="match status" value="1"/>
</dbReference>
<evidence type="ECO:0000313" key="4">
    <source>
        <dbReference type="EMBL" id="CBJ26141.1"/>
    </source>
</evidence>
<dbReference type="Gene3D" id="3.10.110.10">
    <property type="entry name" value="Ubiquitin Conjugating Enzyme"/>
    <property type="match status" value="1"/>
</dbReference>
<proteinExistence type="predicted"/>
<keyword evidence="2" id="KW-0732">Signal</keyword>
<evidence type="ECO:0000256" key="2">
    <source>
        <dbReference type="SAM" id="SignalP"/>
    </source>
</evidence>
<sequence length="317" mass="34382">MPATLAFLCLVAHSSTSAAASTCQGGAPSRAFLAHGRRSSALTSSNARSCNPGPTTQGESGHGEDALETFALVVRGGSDEDPSLTTLFMRVLMPGFRRDKGGDGELDLEGGGLMRRLKRLVSGVFRKVRGSPVPITEPKGEAKNVATKKKSKGKAKGATTTSHLEKTYRPGNANYRIQKELKEFMANPPDCCKVSVGKNIRVWIITISGAEGTIYAGEKFRLRVSFPEEYPTKPPAVYFLQSPPPPKHQHIYTNGDICLSLLSSRDWKPNLTVMSLALSILSMLSSAKEKRLPEDNATHAEARPGQAQQWIYHDDLC</sequence>
<keyword evidence="5" id="KW-1185">Reference proteome</keyword>
<organism evidence="4 5">
    <name type="scientific">Ectocarpus siliculosus</name>
    <name type="common">Brown alga</name>
    <name type="synonym">Conferva siliculosa</name>
    <dbReference type="NCBI Taxonomy" id="2880"/>
    <lineage>
        <taxon>Eukaryota</taxon>
        <taxon>Sar</taxon>
        <taxon>Stramenopiles</taxon>
        <taxon>Ochrophyta</taxon>
        <taxon>PX clade</taxon>
        <taxon>Phaeophyceae</taxon>
        <taxon>Ectocarpales</taxon>
        <taxon>Ectocarpaceae</taxon>
        <taxon>Ectocarpus</taxon>
    </lineage>
</organism>
<evidence type="ECO:0000313" key="5">
    <source>
        <dbReference type="Proteomes" id="UP000002630"/>
    </source>
</evidence>
<dbReference type="eggNOG" id="KOG0427">
    <property type="taxonomic scope" value="Eukaryota"/>
</dbReference>
<dbReference type="PANTHER" id="PTHR24067">
    <property type="entry name" value="UBIQUITIN-CONJUGATING ENZYME E2"/>
    <property type="match status" value="1"/>
</dbReference>
<dbReference type="InterPro" id="IPR016135">
    <property type="entry name" value="UBQ-conjugating_enzyme/RWD"/>
</dbReference>
<dbReference type="OrthoDB" id="1158011at2759"/>
<dbReference type="Proteomes" id="UP000002630">
    <property type="component" value="Linkage Group LG14"/>
</dbReference>
<dbReference type="SUPFAM" id="SSF54495">
    <property type="entry name" value="UBC-like"/>
    <property type="match status" value="1"/>
</dbReference>
<dbReference type="SMART" id="SM00212">
    <property type="entry name" value="UBCc"/>
    <property type="match status" value="1"/>
</dbReference>
<feature type="compositionally biased region" description="Polar residues" evidence="1">
    <location>
        <begin position="43"/>
        <end position="59"/>
    </location>
</feature>
<accession>D7FQY7</accession>
<gene>
    <name evidence="4" type="primary">UBC</name>
    <name evidence="4" type="ORF">Esi_0021_0112</name>
</gene>
<protein>
    <submittedName>
        <fullName evidence="4">Ubiquitin-conjugating enzyme</fullName>
    </submittedName>
</protein>
<reference evidence="4 5" key="1">
    <citation type="journal article" date="2010" name="Nature">
        <title>The Ectocarpus genome and the independent evolution of multicellularity in brown algae.</title>
        <authorList>
            <person name="Cock J.M."/>
            <person name="Sterck L."/>
            <person name="Rouze P."/>
            <person name="Scornet D."/>
            <person name="Allen A.E."/>
            <person name="Amoutzias G."/>
            <person name="Anthouard V."/>
            <person name="Artiguenave F."/>
            <person name="Aury J.M."/>
            <person name="Badger J.H."/>
            <person name="Beszteri B."/>
            <person name="Billiau K."/>
            <person name="Bonnet E."/>
            <person name="Bothwell J.H."/>
            <person name="Bowler C."/>
            <person name="Boyen C."/>
            <person name="Brownlee C."/>
            <person name="Carrano C.J."/>
            <person name="Charrier B."/>
            <person name="Cho G.Y."/>
            <person name="Coelho S.M."/>
            <person name="Collen J."/>
            <person name="Corre E."/>
            <person name="Da Silva C."/>
            <person name="Delage L."/>
            <person name="Delaroque N."/>
            <person name="Dittami S.M."/>
            <person name="Doulbeau S."/>
            <person name="Elias M."/>
            <person name="Farnham G."/>
            <person name="Gachon C.M."/>
            <person name="Gschloessl B."/>
            <person name="Heesch S."/>
            <person name="Jabbari K."/>
            <person name="Jubin C."/>
            <person name="Kawai H."/>
            <person name="Kimura K."/>
            <person name="Kloareg B."/>
            <person name="Kupper F.C."/>
            <person name="Lang D."/>
            <person name="Le Bail A."/>
            <person name="Leblanc C."/>
            <person name="Lerouge P."/>
            <person name="Lohr M."/>
            <person name="Lopez P.J."/>
            <person name="Martens C."/>
            <person name="Maumus F."/>
            <person name="Michel G."/>
            <person name="Miranda-Saavedra D."/>
            <person name="Morales J."/>
            <person name="Moreau H."/>
            <person name="Motomura T."/>
            <person name="Nagasato C."/>
            <person name="Napoli C.A."/>
            <person name="Nelson D.R."/>
            <person name="Nyvall-Collen P."/>
            <person name="Peters A.F."/>
            <person name="Pommier C."/>
            <person name="Potin P."/>
            <person name="Poulain J."/>
            <person name="Quesneville H."/>
            <person name="Read B."/>
            <person name="Rensing S.A."/>
            <person name="Ritter A."/>
            <person name="Rousvoal S."/>
            <person name="Samanta M."/>
            <person name="Samson G."/>
            <person name="Schroeder D.C."/>
            <person name="Segurens B."/>
            <person name="Strittmatter M."/>
            <person name="Tonon T."/>
            <person name="Tregear J.W."/>
            <person name="Valentin K."/>
            <person name="von Dassow P."/>
            <person name="Yamagishi T."/>
            <person name="Van de Peer Y."/>
            <person name="Wincker P."/>
        </authorList>
    </citation>
    <scope>NUCLEOTIDE SEQUENCE [LARGE SCALE GENOMIC DNA]</scope>
    <source>
        <strain evidence="5">Ec32 / CCAP1310/4</strain>
    </source>
</reference>
<evidence type="ECO:0000256" key="1">
    <source>
        <dbReference type="SAM" id="MobiDB-lite"/>
    </source>
</evidence>
<dbReference type="InterPro" id="IPR000608">
    <property type="entry name" value="UBC"/>
</dbReference>
<evidence type="ECO:0000259" key="3">
    <source>
        <dbReference type="PROSITE" id="PS50127"/>
    </source>
</evidence>
<feature type="region of interest" description="Disordered" evidence="1">
    <location>
        <begin position="43"/>
        <end position="64"/>
    </location>
</feature>
<dbReference type="EMBL" id="FN648387">
    <property type="protein sequence ID" value="CBJ26141.1"/>
    <property type="molecule type" value="Genomic_DNA"/>
</dbReference>
<dbReference type="STRING" id="2880.D7FQY7"/>